<dbReference type="OrthoDB" id="8812854at2"/>
<dbReference type="Pfam" id="PF20680">
    <property type="entry name" value="DUF6817"/>
    <property type="match status" value="1"/>
</dbReference>
<keyword evidence="3" id="KW-1185">Reference proteome</keyword>
<dbReference type="EMBL" id="PDNW01000009">
    <property type="protein sequence ID" value="PLC49715.1"/>
    <property type="molecule type" value="Genomic_DNA"/>
</dbReference>
<dbReference type="Proteomes" id="UP000234190">
    <property type="component" value="Unassembled WGS sequence"/>
</dbReference>
<dbReference type="PANTHER" id="PTHR37391:SF2">
    <property type="entry name" value="E3 UBIQUITIN-PROTEIN LIGASE"/>
    <property type="match status" value="1"/>
</dbReference>
<evidence type="ECO:0000313" key="3">
    <source>
        <dbReference type="Proteomes" id="UP000234190"/>
    </source>
</evidence>
<dbReference type="InterPro" id="IPR049202">
    <property type="entry name" value="DUF6817"/>
</dbReference>
<dbReference type="PANTHER" id="PTHR37391">
    <property type="entry name" value="E3 UBIQUITIN-PROTEIN LIGASE"/>
    <property type="match status" value="1"/>
</dbReference>
<organism evidence="2 3">
    <name type="scientific">Pollutimonas subterranea</name>
    <dbReference type="NCBI Taxonomy" id="2045210"/>
    <lineage>
        <taxon>Bacteria</taxon>
        <taxon>Pseudomonadati</taxon>
        <taxon>Pseudomonadota</taxon>
        <taxon>Betaproteobacteria</taxon>
        <taxon>Burkholderiales</taxon>
        <taxon>Alcaligenaceae</taxon>
        <taxon>Pollutimonas</taxon>
    </lineage>
</organism>
<evidence type="ECO:0000313" key="2">
    <source>
        <dbReference type="EMBL" id="PLC49715.1"/>
    </source>
</evidence>
<feature type="domain" description="DUF6817" evidence="1">
    <location>
        <begin position="33"/>
        <end position="117"/>
    </location>
</feature>
<comment type="caution">
    <text evidence="2">The sequence shown here is derived from an EMBL/GenBank/DDBJ whole genome shotgun (WGS) entry which is preliminary data.</text>
</comment>
<evidence type="ECO:0000259" key="1">
    <source>
        <dbReference type="Pfam" id="PF20680"/>
    </source>
</evidence>
<dbReference type="AlphaFoldDB" id="A0A2N4U3W2"/>
<proteinExistence type="predicted"/>
<name>A0A2N4U3W2_9BURK</name>
<protein>
    <recommendedName>
        <fullName evidence="1">DUF6817 domain-containing protein</fullName>
    </recommendedName>
</protein>
<gene>
    <name evidence="2" type="ORF">CR159_11670</name>
</gene>
<reference evidence="2 3" key="1">
    <citation type="submission" date="2017-10" db="EMBL/GenBank/DDBJ databases">
        <title>Two draft genome sequences of Pusillimonas sp. strains isolated from a nitrate- and radionuclide-contaminated groundwater in Russia.</title>
        <authorList>
            <person name="Grouzdev D.S."/>
            <person name="Tourova T.P."/>
            <person name="Goeva M.A."/>
            <person name="Babich T.L."/>
            <person name="Sokolova D.S."/>
            <person name="Abdullin R."/>
            <person name="Poltaraus A.B."/>
            <person name="Toshchakov S.V."/>
            <person name="Nazina T.N."/>
        </authorList>
    </citation>
    <scope>NUCLEOTIDE SEQUENCE [LARGE SCALE GENOMIC DNA]</scope>
    <source>
        <strain evidence="2 3">JR1/69-3-13</strain>
    </source>
</reference>
<sequence length="357" mass="39828">MHPISALHPHTPALLADHYSGIDADFPVLMDLLFTRSAGEAWHKAGTFKHHLLGVYRSLALWDQPREVRLLGLFHSVYGNEYVNLTLFDRDRERQVLRTALGDEAESWVNLFCAMPRTQFVQAILDGRGAGTDGLILHGNDEQVFHLTPQQVAAFIVVTVADVGEQWHSWQDEIFAGYPYQQKRELDSNWAASLWPGPLKPPSNILHMLSRLLHALHALPADTGIPIPPAFDHGKAILSAKNEAAAAALYWQVVTRMHPLTESDTATQLLESAVEHNPWVGEPRLLLAQLALTKGDFDVAQTHAIEGLRAMQAWGTAWDKRIAWEGWIAWGRVLLQSACRREWPDSLGALNGLGLVE</sequence>
<accession>A0A2N4U3W2</accession>